<dbReference type="EMBL" id="WEZQ01000014">
    <property type="protein sequence ID" value="MYV17560.1"/>
    <property type="molecule type" value="Genomic_DNA"/>
</dbReference>
<evidence type="ECO:0000313" key="2">
    <source>
        <dbReference type="EMBL" id="MYV17560.1"/>
    </source>
</evidence>
<dbReference type="Proteomes" id="UP000449209">
    <property type="component" value="Unassembled WGS sequence"/>
</dbReference>
<accession>A0A6N9I3L9</accession>
<keyword evidence="1" id="KW-0732">Signal</keyword>
<evidence type="ECO:0008006" key="4">
    <source>
        <dbReference type="Google" id="ProtNLM"/>
    </source>
</evidence>
<protein>
    <recommendedName>
        <fullName evidence="4">TPM domain-containing protein</fullName>
    </recommendedName>
</protein>
<reference evidence="2 3" key="1">
    <citation type="journal article" date="2019" name="Appl. Environ. Microbiol.">
        <title>Genetic determinants of hydroxycinnamic acid metabolism in heterofermentative lactobacilli.</title>
        <authorList>
            <person name="Gaur G."/>
            <person name="Oh J.H."/>
            <person name="Filannino P."/>
            <person name="Gobbetti M."/>
            <person name="van Pijkeren J.P."/>
            <person name="Ganzle M.G."/>
        </authorList>
    </citation>
    <scope>NUCLEOTIDE SEQUENCE [LARGE SCALE GENOMIC DNA]</scope>
    <source>
        <strain evidence="2 3">C5</strain>
    </source>
</reference>
<organism evidence="2 3">
    <name type="scientific">Furfurilactobacillus milii</name>
    <dbReference type="NCBI Taxonomy" id="2888272"/>
    <lineage>
        <taxon>Bacteria</taxon>
        <taxon>Bacillati</taxon>
        <taxon>Bacillota</taxon>
        <taxon>Bacilli</taxon>
        <taxon>Lactobacillales</taxon>
        <taxon>Lactobacillaceae</taxon>
        <taxon>Furfurilactobacillus</taxon>
    </lineage>
</organism>
<evidence type="ECO:0000313" key="3">
    <source>
        <dbReference type="Proteomes" id="UP000449209"/>
    </source>
</evidence>
<sequence>MKSILKQLFLLILSTSFILIVFSTNAYAFGNGTIDLPGPNLGKYIYEQHETLTVDQYNHIVSINHQLEHAKNPQNLYVVIVDHIPQYYQPDSKGDVEPPDIGHYFGSSFLGQFIPESQNEDYAETTRAQSAENRSSLLIIATKDHEVGMVSSEIGYSYFTDYRFWTLRLGLNSSLKGSGDGQISALMTLFDRVSVKEKWMANSKSSEVKESPTWDDIQNRIIDAFVVLLIILLAFRLWTHRGGRNGGNFNTDGGNGYWDGYYDGYYNEEQNDHHNNLF</sequence>
<feature type="signal peptide" evidence="1">
    <location>
        <begin position="1"/>
        <end position="28"/>
    </location>
</feature>
<name>A0A6N9I3L9_9LACO</name>
<dbReference type="OrthoDB" id="2294318at2"/>
<evidence type="ECO:0000256" key="1">
    <source>
        <dbReference type="SAM" id="SignalP"/>
    </source>
</evidence>
<feature type="chain" id="PRO_5026828368" description="TPM domain-containing protein" evidence="1">
    <location>
        <begin position="29"/>
        <end position="278"/>
    </location>
</feature>
<dbReference type="RefSeq" id="WP_161003934.1">
    <property type="nucleotide sequence ID" value="NZ_WEZQ01000014.1"/>
</dbReference>
<proteinExistence type="predicted"/>
<gene>
    <name evidence="2" type="ORF">GB993_08585</name>
</gene>
<dbReference type="AlphaFoldDB" id="A0A6N9I3L9"/>
<comment type="caution">
    <text evidence="2">The sequence shown here is derived from an EMBL/GenBank/DDBJ whole genome shotgun (WGS) entry which is preliminary data.</text>
</comment>